<sequence length="630" mass="67250">MNVLVYSGPEVLNTSFARATSWLKAILVPHYSVQPITLQSLTSNPWSDTCALLVIPACREQLSLPPAVRTGIKNYVEGGGSLLGLRASARVVGSGFASVDVYESSLRFQDRSSGTSVSCTFVGSASGNAVSVVLKSNQGDASFPADAAPAEFTVPENATNVQTLARYGADGESQTAGIVCRVGQGRVVLWGLDVTSAASQEIPDTERIRRALLEESLQQLGLKLPQKESSAWIHPLPQILTSSPASPSAVQAVIASLSSVQVDGIIKDEHDTFAFHTVTEGKTVLQEARNSPSSETTIKHIITYPDGQLPSREDTPLFNISQYYADLAAARAKATSLPPASWGIGEALLYGEVVTSTQTMLDKLSFTSPFTIFTPNVKENHRFLTALPSPLLSLASHQIAGRGRGGNNWVSPAGCLQFSLLLRIPLKDVPAQKLVFVQYLVALAVVEACRSPDVLGQDGERVRIKWPNDLYVVEGEKGEGKRKVGGILVHTSFQGGVTTIVIGCGVNVLNTPPVASLSQLGTPPRPLTMERTAATTMATFEPMWNTFVAERGPSRRSWISTSSGGCIHQLVTITSTTPHKNVRIVGITEDYGLLRTVPERGGGGGQQFVDLQPDGNSFDLMSGLIMSKSP</sequence>
<dbReference type="STRING" id="92696.A0A4R0RT11"/>
<dbReference type="OrthoDB" id="10250105at2759"/>
<dbReference type="Pfam" id="PF03099">
    <property type="entry name" value="BPL_LplA_LipB"/>
    <property type="match status" value="1"/>
</dbReference>
<name>A0A4R0RT11_9APHY</name>
<dbReference type="CDD" id="cd16442">
    <property type="entry name" value="BPL"/>
    <property type="match status" value="1"/>
</dbReference>
<evidence type="ECO:0000256" key="1">
    <source>
        <dbReference type="ARBA" id="ARBA00009934"/>
    </source>
</evidence>
<reference evidence="4 5" key="1">
    <citation type="submission" date="2018-11" db="EMBL/GenBank/DDBJ databases">
        <title>Genome assembly of Steccherinum ochraceum LE-BIN_3174, the white-rot fungus of the Steccherinaceae family (The Residual Polyporoid clade, Polyporales, Basidiomycota).</title>
        <authorList>
            <person name="Fedorova T.V."/>
            <person name="Glazunova O.A."/>
            <person name="Landesman E.O."/>
            <person name="Moiseenko K.V."/>
            <person name="Psurtseva N.V."/>
            <person name="Savinova O.S."/>
            <person name="Shakhova N.V."/>
            <person name="Tyazhelova T.V."/>
            <person name="Vasina D.V."/>
        </authorList>
    </citation>
    <scope>NUCLEOTIDE SEQUENCE [LARGE SCALE GENOMIC DNA]</scope>
    <source>
        <strain evidence="4 5">LE-BIN_3174</strain>
    </source>
</reference>
<dbReference type="Gene3D" id="3.30.930.10">
    <property type="entry name" value="Bira Bifunctional Protein, Domain 2"/>
    <property type="match status" value="1"/>
</dbReference>
<dbReference type="PANTHER" id="PTHR12835:SF5">
    <property type="entry name" value="BIOTIN--PROTEIN LIGASE"/>
    <property type="match status" value="1"/>
</dbReference>
<dbReference type="GO" id="GO:0004077">
    <property type="term" value="F:biotin--[biotin carboxyl-carrier protein] ligase activity"/>
    <property type="evidence" value="ECO:0007669"/>
    <property type="project" value="InterPro"/>
</dbReference>
<comment type="caution">
    <text evidence="4">The sequence shown here is derived from an EMBL/GenBank/DDBJ whole genome shotgun (WGS) entry which is preliminary data.</text>
</comment>
<dbReference type="PANTHER" id="PTHR12835">
    <property type="entry name" value="BIOTIN PROTEIN LIGASE"/>
    <property type="match status" value="1"/>
</dbReference>
<dbReference type="PROSITE" id="PS51733">
    <property type="entry name" value="BPL_LPL_CATALYTIC"/>
    <property type="match status" value="1"/>
</dbReference>
<dbReference type="InterPro" id="IPR004143">
    <property type="entry name" value="BPL_LPL_catalytic"/>
</dbReference>
<dbReference type="SUPFAM" id="SSF55681">
    <property type="entry name" value="Class II aaRS and biotin synthetases"/>
    <property type="match status" value="1"/>
</dbReference>
<dbReference type="InterPro" id="IPR029062">
    <property type="entry name" value="Class_I_gatase-like"/>
</dbReference>
<dbReference type="NCBIfam" id="TIGR00121">
    <property type="entry name" value="birA_ligase"/>
    <property type="match status" value="1"/>
</dbReference>
<organism evidence="4 5">
    <name type="scientific">Steccherinum ochraceum</name>
    <dbReference type="NCBI Taxonomy" id="92696"/>
    <lineage>
        <taxon>Eukaryota</taxon>
        <taxon>Fungi</taxon>
        <taxon>Dikarya</taxon>
        <taxon>Basidiomycota</taxon>
        <taxon>Agaricomycotina</taxon>
        <taxon>Agaricomycetes</taxon>
        <taxon>Polyporales</taxon>
        <taxon>Steccherinaceae</taxon>
        <taxon>Steccherinum</taxon>
    </lineage>
</organism>
<evidence type="ECO:0000313" key="4">
    <source>
        <dbReference type="EMBL" id="TCD68669.1"/>
    </source>
</evidence>
<proteinExistence type="inferred from homology"/>
<dbReference type="Pfam" id="PF09825">
    <property type="entry name" value="BPL_N"/>
    <property type="match status" value="1"/>
</dbReference>
<dbReference type="Proteomes" id="UP000292702">
    <property type="component" value="Unassembled WGS sequence"/>
</dbReference>
<comment type="similarity">
    <text evidence="1">Belongs to the biotin--protein ligase family.</text>
</comment>
<protein>
    <submittedName>
        <fullName evidence="4">Biotin holocarboxylase synthetase</fullName>
    </submittedName>
</protein>
<keyword evidence="5" id="KW-1185">Reference proteome</keyword>
<dbReference type="InterPro" id="IPR004408">
    <property type="entry name" value="Biotin_CoA_COase_ligase"/>
</dbReference>
<evidence type="ECO:0000259" key="3">
    <source>
        <dbReference type="PROSITE" id="PS51733"/>
    </source>
</evidence>
<dbReference type="Gene3D" id="3.40.50.880">
    <property type="match status" value="1"/>
</dbReference>
<dbReference type="EMBL" id="RWJN01000060">
    <property type="protein sequence ID" value="TCD68669.1"/>
    <property type="molecule type" value="Genomic_DNA"/>
</dbReference>
<dbReference type="AlphaFoldDB" id="A0A4R0RT11"/>
<accession>A0A4R0RT11</accession>
<dbReference type="SUPFAM" id="SSF52317">
    <property type="entry name" value="Class I glutamine amidotransferase-like"/>
    <property type="match status" value="1"/>
</dbReference>
<evidence type="ECO:0000313" key="5">
    <source>
        <dbReference type="Proteomes" id="UP000292702"/>
    </source>
</evidence>
<dbReference type="GO" id="GO:0005737">
    <property type="term" value="C:cytoplasm"/>
    <property type="evidence" value="ECO:0007669"/>
    <property type="project" value="TreeGrafter"/>
</dbReference>
<keyword evidence="2" id="KW-0436">Ligase</keyword>
<dbReference type="InterPro" id="IPR019197">
    <property type="entry name" value="Biotin-prot_ligase_N"/>
</dbReference>
<dbReference type="InterPro" id="IPR045864">
    <property type="entry name" value="aa-tRNA-synth_II/BPL/LPL"/>
</dbReference>
<gene>
    <name evidence="4" type="primary">BPL1_2</name>
    <name evidence="4" type="ORF">EIP91_010191</name>
</gene>
<evidence type="ECO:0000256" key="2">
    <source>
        <dbReference type="ARBA" id="ARBA00022598"/>
    </source>
</evidence>
<feature type="domain" description="BPL/LPL catalytic" evidence="3">
    <location>
        <begin position="355"/>
        <end position="548"/>
    </location>
</feature>